<sequence length="275" mass="29443" precursor="true">MKCSRMILLAVFSWLALSGISRAAFVTVGDFNPQNRNTDIASNIPQSEPARLQLQGEFRDAWNAGMGGVINFDNGTLGPDPQTVIGTYANGGKTITLLGTQDPGPSPTNAFAISFGTSSPFFSGNQWLNSRNNVSVDLSLSSTTEVINRVAFAVRRIASSTDDDNMEIEVFYTDSAMNSNSFSSTVDYTYNFGGVAVLFDFQAPTDASITAINIVARPSTTTSSGSRSFNIDDFAFTTQAVAVPEPSVLAFLFIMGVGASLLSRFKDPSWRLSVA</sequence>
<organism evidence="2 3">
    <name type="scientific">Neorhodopirellula pilleata</name>
    <dbReference type="NCBI Taxonomy" id="2714738"/>
    <lineage>
        <taxon>Bacteria</taxon>
        <taxon>Pseudomonadati</taxon>
        <taxon>Planctomycetota</taxon>
        <taxon>Planctomycetia</taxon>
        <taxon>Pirellulales</taxon>
        <taxon>Pirellulaceae</taxon>
        <taxon>Neorhodopirellula</taxon>
    </lineage>
</organism>
<name>A0A5C5ZXV5_9BACT</name>
<evidence type="ECO:0000313" key="2">
    <source>
        <dbReference type="EMBL" id="TWT91838.1"/>
    </source>
</evidence>
<dbReference type="EMBL" id="SJPM01000013">
    <property type="protein sequence ID" value="TWT91838.1"/>
    <property type="molecule type" value="Genomic_DNA"/>
</dbReference>
<dbReference type="Proteomes" id="UP000316213">
    <property type="component" value="Unassembled WGS sequence"/>
</dbReference>
<keyword evidence="3" id="KW-1185">Reference proteome</keyword>
<keyword evidence="1" id="KW-0732">Signal</keyword>
<protein>
    <recommendedName>
        <fullName evidence="4">PEP-CTERM protein-sorting domain-containing protein</fullName>
    </recommendedName>
</protein>
<accession>A0A5C5ZXV5</accession>
<feature type="chain" id="PRO_5022684121" description="PEP-CTERM protein-sorting domain-containing protein" evidence="1">
    <location>
        <begin position="24"/>
        <end position="275"/>
    </location>
</feature>
<evidence type="ECO:0008006" key="4">
    <source>
        <dbReference type="Google" id="ProtNLM"/>
    </source>
</evidence>
<dbReference type="RefSeq" id="WP_146580767.1">
    <property type="nucleotide sequence ID" value="NZ_SJPM01000013.1"/>
</dbReference>
<dbReference type="AlphaFoldDB" id="A0A5C5ZXV5"/>
<feature type="signal peptide" evidence="1">
    <location>
        <begin position="1"/>
        <end position="23"/>
    </location>
</feature>
<evidence type="ECO:0000313" key="3">
    <source>
        <dbReference type="Proteomes" id="UP000316213"/>
    </source>
</evidence>
<proteinExistence type="predicted"/>
<reference evidence="2 3" key="1">
    <citation type="submission" date="2019-02" db="EMBL/GenBank/DDBJ databases">
        <title>Deep-cultivation of Planctomycetes and their phenomic and genomic characterization uncovers novel biology.</title>
        <authorList>
            <person name="Wiegand S."/>
            <person name="Jogler M."/>
            <person name="Boedeker C."/>
            <person name="Pinto D."/>
            <person name="Vollmers J."/>
            <person name="Rivas-Marin E."/>
            <person name="Kohn T."/>
            <person name="Peeters S.H."/>
            <person name="Heuer A."/>
            <person name="Rast P."/>
            <person name="Oberbeckmann S."/>
            <person name="Bunk B."/>
            <person name="Jeske O."/>
            <person name="Meyerdierks A."/>
            <person name="Storesund J.E."/>
            <person name="Kallscheuer N."/>
            <person name="Luecker S."/>
            <person name="Lage O.M."/>
            <person name="Pohl T."/>
            <person name="Merkel B.J."/>
            <person name="Hornburger P."/>
            <person name="Mueller R.-W."/>
            <person name="Bruemmer F."/>
            <person name="Labrenz M."/>
            <person name="Spormann A.M."/>
            <person name="Op Den Camp H."/>
            <person name="Overmann J."/>
            <person name="Amann R."/>
            <person name="Jetten M.S.M."/>
            <person name="Mascher T."/>
            <person name="Medema M.H."/>
            <person name="Devos D.P."/>
            <person name="Kaster A.-K."/>
            <person name="Ovreas L."/>
            <person name="Rohde M."/>
            <person name="Galperin M.Y."/>
            <person name="Jogler C."/>
        </authorList>
    </citation>
    <scope>NUCLEOTIDE SEQUENCE [LARGE SCALE GENOMIC DNA]</scope>
    <source>
        <strain evidence="2 3">Pla100</strain>
    </source>
</reference>
<comment type="caution">
    <text evidence="2">The sequence shown here is derived from an EMBL/GenBank/DDBJ whole genome shotgun (WGS) entry which is preliminary data.</text>
</comment>
<gene>
    <name evidence="2" type="ORF">Pla100_48760</name>
</gene>
<dbReference type="OrthoDB" id="9977023at2"/>
<evidence type="ECO:0000256" key="1">
    <source>
        <dbReference type="SAM" id="SignalP"/>
    </source>
</evidence>